<evidence type="ECO:0000313" key="3">
    <source>
        <dbReference type="Proteomes" id="UP000004057"/>
    </source>
</evidence>
<reference evidence="1" key="1">
    <citation type="submission" date="2011-10" db="EMBL/GenBank/DDBJ databases">
        <authorList>
            <person name="Alexeev D.G."/>
            <person name="Kostrjukova E.S."/>
            <person name="Lazarev V.N."/>
            <person name="Selezneva O.B."/>
            <person name="Akopian T.A."/>
            <person name="Prichodko E.A."/>
            <person name="Larin A.K."/>
            <person name="Chukin M.M."/>
            <person name="Kondratov I.G."/>
            <person name="Ladygina V.G."/>
            <person name="Bazaleev N.A."/>
            <person name="Aliper A.M."/>
            <person name="Popenko A.S."/>
            <person name="Govorun V.M."/>
        </authorList>
    </citation>
    <scope>NUCLEOTIDE SEQUENCE</scope>
    <source>
        <strain evidence="1">KC3</strain>
    </source>
</reference>
<organism evidence="1 3">
    <name type="scientific">Spiroplasma melliferum KC3</name>
    <dbReference type="NCBI Taxonomy" id="570509"/>
    <lineage>
        <taxon>Bacteria</taxon>
        <taxon>Bacillati</taxon>
        <taxon>Mycoplasmatota</taxon>
        <taxon>Mollicutes</taxon>
        <taxon>Entomoplasmatales</taxon>
        <taxon>Spiroplasmataceae</taxon>
        <taxon>Spiroplasma</taxon>
    </lineage>
</organism>
<dbReference type="EMBL" id="AGBZ02000001">
    <property type="protein sequence ID" value="KAI92616.1"/>
    <property type="molecule type" value="Genomic_DNA"/>
</dbReference>
<reference evidence="1" key="3">
    <citation type="submission" date="2014-02" db="EMBL/GenBank/DDBJ databases">
        <authorList>
            <person name="Alexeev D."/>
            <person name="Kostrjukova E."/>
            <person name="Aliper A."/>
            <person name="Popenko A."/>
            <person name="Bazaleev N."/>
            <person name="Tyakht A."/>
            <person name="Selezneva O."/>
            <person name="Akopian T."/>
            <person name="Prichodko E."/>
            <person name="Kondratov I."/>
            <person name="Chukin M."/>
            <person name="Demina I."/>
            <person name="Galyamina M."/>
            <person name="Kamashev D."/>
            <person name="Vanyushkina A."/>
            <person name="Ladygina V."/>
            <person name="Levitskii S."/>
            <person name="Lazarev V."/>
            <person name="Govorun V."/>
            <person name="Babenko V."/>
            <person name="Manolov A."/>
        </authorList>
    </citation>
    <scope>NUCLEOTIDE SEQUENCE</scope>
    <source>
        <strain evidence="1">KC3</strain>
    </source>
</reference>
<evidence type="ECO:0000313" key="2">
    <source>
        <dbReference type="EMBL" id="KAI93009.1"/>
    </source>
</evidence>
<sequence length="66" mass="7852">MADRDVKCKECGKIWTFTTKNTTYNSFRGLAKDTMISYGHYYFCPDNNCLGMYKHRRQDNCCIHKK</sequence>
<dbReference type="Proteomes" id="UP000004057">
    <property type="component" value="Unassembled WGS sequence"/>
</dbReference>
<dbReference type="EMBL" id="AGBZ02000001">
    <property type="protein sequence ID" value="KAI93009.1"/>
    <property type="molecule type" value="Genomic_DNA"/>
</dbReference>
<evidence type="ECO:0000313" key="1">
    <source>
        <dbReference type="EMBL" id="KAI92616.1"/>
    </source>
</evidence>
<dbReference type="AlphaFoldDB" id="A0AAI9T364"/>
<comment type="caution">
    <text evidence="1">The sequence shown here is derived from an EMBL/GenBank/DDBJ whole genome shotgun (WGS) entry which is preliminary data.</text>
</comment>
<accession>A0AAI9T364</accession>
<name>A0AAI9T364_SPIME</name>
<gene>
    <name evidence="1" type="ORF">SPM_000645</name>
    <name evidence="2" type="ORF">SPM_003320</name>
</gene>
<dbReference type="RefSeq" id="WP_004027675.1">
    <property type="nucleotide sequence ID" value="NZ_AGBZ02000001.1"/>
</dbReference>
<proteinExistence type="predicted"/>
<reference evidence="1 3" key="2">
    <citation type="journal article" date="2012" name="J. Proteome Res.">
        <title>Application of Spiroplasma melliferum proteogenomic profiling for the discovery of virulence factors and pathogenicity mechanisms in host-associated spiroplasmas.</title>
        <authorList>
            <person name="Alexeev D."/>
            <person name="Kostrjukova E."/>
            <person name="Aliper A."/>
            <person name="Popenko A."/>
            <person name="Bazaleev N."/>
            <person name="Tyakht A."/>
            <person name="Selezneva O."/>
            <person name="Akopian T."/>
            <person name="Prichodko E."/>
            <person name="Kondratov I."/>
            <person name="Chukin M."/>
            <person name="Demina I."/>
            <person name="Galyamina M."/>
            <person name="Kamashev D."/>
            <person name="Vanyushkina A."/>
            <person name="Ladygina V."/>
            <person name="Levitskii S."/>
            <person name="Lazarev V."/>
            <person name="Govorun V."/>
        </authorList>
    </citation>
    <scope>NUCLEOTIDE SEQUENCE [LARGE SCALE GENOMIC DNA]</scope>
    <source>
        <strain evidence="1 3">KC3</strain>
    </source>
</reference>
<protein>
    <submittedName>
        <fullName evidence="1">Uncharacterized protein</fullName>
    </submittedName>
</protein>